<evidence type="ECO:0000313" key="2">
    <source>
        <dbReference type="EMBL" id="EGG07147.1"/>
    </source>
</evidence>
<dbReference type="AlphaFoldDB" id="F4RKN4"/>
<dbReference type="Proteomes" id="UP000001072">
    <property type="component" value="Unassembled WGS sequence"/>
</dbReference>
<keyword evidence="1" id="KW-1133">Transmembrane helix</keyword>
<gene>
    <name evidence="2" type="ORF">MELLADRAFT_86067</name>
</gene>
<keyword evidence="3" id="KW-1185">Reference proteome</keyword>
<organism evidence="3">
    <name type="scientific">Melampsora larici-populina (strain 98AG31 / pathotype 3-4-7)</name>
    <name type="common">Poplar leaf rust fungus</name>
    <dbReference type="NCBI Taxonomy" id="747676"/>
    <lineage>
        <taxon>Eukaryota</taxon>
        <taxon>Fungi</taxon>
        <taxon>Dikarya</taxon>
        <taxon>Basidiomycota</taxon>
        <taxon>Pucciniomycotina</taxon>
        <taxon>Pucciniomycetes</taxon>
        <taxon>Pucciniales</taxon>
        <taxon>Melampsoraceae</taxon>
        <taxon>Melampsora</taxon>
    </lineage>
</organism>
<dbReference type="InParanoid" id="F4RKN4"/>
<protein>
    <submittedName>
        <fullName evidence="2">Uncharacterized protein</fullName>
    </submittedName>
</protein>
<evidence type="ECO:0000313" key="3">
    <source>
        <dbReference type="Proteomes" id="UP000001072"/>
    </source>
</evidence>
<dbReference type="GeneID" id="18934071"/>
<keyword evidence="1" id="KW-0812">Transmembrane</keyword>
<name>F4RKN4_MELLP</name>
<evidence type="ECO:0000256" key="1">
    <source>
        <dbReference type="SAM" id="Phobius"/>
    </source>
</evidence>
<dbReference type="EMBL" id="GL883105">
    <property type="protein sequence ID" value="EGG07147.1"/>
    <property type="molecule type" value="Genomic_DNA"/>
</dbReference>
<feature type="transmembrane region" description="Helical" evidence="1">
    <location>
        <begin position="108"/>
        <end position="129"/>
    </location>
</feature>
<proteinExistence type="predicted"/>
<reference evidence="3" key="1">
    <citation type="journal article" date="2011" name="Proc. Natl. Acad. Sci. U.S.A.">
        <title>Obligate biotrophy features unraveled by the genomic analysis of rust fungi.</title>
        <authorList>
            <person name="Duplessis S."/>
            <person name="Cuomo C.A."/>
            <person name="Lin Y.-C."/>
            <person name="Aerts A."/>
            <person name="Tisserant E."/>
            <person name="Veneault-Fourrey C."/>
            <person name="Joly D.L."/>
            <person name="Hacquard S."/>
            <person name="Amselem J."/>
            <person name="Cantarel B.L."/>
            <person name="Chiu R."/>
            <person name="Coutinho P.M."/>
            <person name="Feau N."/>
            <person name="Field M."/>
            <person name="Frey P."/>
            <person name="Gelhaye E."/>
            <person name="Goldberg J."/>
            <person name="Grabherr M.G."/>
            <person name="Kodira C.D."/>
            <person name="Kohler A."/>
            <person name="Kuees U."/>
            <person name="Lindquist E.A."/>
            <person name="Lucas S.M."/>
            <person name="Mago R."/>
            <person name="Mauceli E."/>
            <person name="Morin E."/>
            <person name="Murat C."/>
            <person name="Pangilinan J.L."/>
            <person name="Park R."/>
            <person name="Pearson M."/>
            <person name="Quesneville H."/>
            <person name="Rouhier N."/>
            <person name="Sakthikumar S."/>
            <person name="Salamov A.A."/>
            <person name="Schmutz J."/>
            <person name="Selles B."/>
            <person name="Shapiro H."/>
            <person name="Tanguay P."/>
            <person name="Tuskan G.A."/>
            <person name="Henrissat B."/>
            <person name="Van de Peer Y."/>
            <person name="Rouze P."/>
            <person name="Ellis J.G."/>
            <person name="Dodds P.N."/>
            <person name="Schein J.E."/>
            <person name="Zhong S."/>
            <person name="Hamelin R.C."/>
            <person name="Grigoriev I.V."/>
            <person name="Szabo L.J."/>
            <person name="Martin F."/>
        </authorList>
    </citation>
    <scope>NUCLEOTIDE SEQUENCE [LARGE SCALE GENOMIC DNA]</scope>
    <source>
        <strain evidence="3">98AG31 / pathotype 3-4-7</strain>
    </source>
</reference>
<accession>F4RKN4</accession>
<dbReference type="VEuPathDB" id="FungiDB:MELLADRAFT_86067"/>
<dbReference type="OrthoDB" id="2504686at2759"/>
<dbReference type="RefSeq" id="XP_007409589.1">
    <property type="nucleotide sequence ID" value="XM_007409527.1"/>
</dbReference>
<dbReference type="HOGENOM" id="CLU_924627_0_0_1"/>
<dbReference type="KEGG" id="mlr:MELLADRAFT_86067"/>
<feature type="transmembrane region" description="Helical" evidence="1">
    <location>
        <begin position="189"/>
        <end position="208"/>
    </location>
</feature>
<keyword evidence="1" id="KW-0472">Membrane</keyword>
<sequence length="301" mass="33588">MGNYFLSQVGVKPSPRRSTQVVYLLDSTLALRKKSDLNCPNKGSQVEPSAYIFSLKSIKLRLAMSQIINRDVLNFVLHLPADINPYQATADYVATFLLPCPLPSWSRYVQYVIAVEFLIMFLQSTYILYTRSKTKKIYHIGLNSMGLIQLDRANHCALCYFLYSIIAAIEIICAEFVRSGRLDQGWPNFILGIKFIVTVACAGHPLAVRLPFCFGQTEGRFTKHESHGKIALNHSNMGIEYIVDGNCICTYCGDCHLLLPTHPGVSPRQRAGDARCSISTGVGPCLYTIHLQRGSRATSSR</sequence>
<feature type="transmembrane region" description="Helical" evidence="1">
    <location>
        <begin position="157"/>
        <end position="177"/>
    </location>
</feature>